<evidence type="ECO:0000256" key="3">
    <source>
        <dbReference type="ARBA" id="ARBA00022448"/>
    </source>
</evidence>
<dbReference type="PROSITE" id="PS52016">
    <property type="entry name" value="TONB_DEPENDENT_REC_3"/>
    <property type="match status" value="1"/>
</dbReference>
<keyword evidence="8 11" id="KW-0472">Membrane</keyword>
<dbReference type="InterPro" id="IPR037066">
    <property type="entry name" value="Plug_dom_sf"/>
</dbReference>
<dbReference type="PANTHER" id="PTHR30069">
    <property type="entry name" value="TONB-DEPENDENT OUTER MEMBRANE RECEPTOR"/>
    <property type="match status" value="1"/>
</dbReference>
<gene>
    <name evidence="16" type="ORF">DFP80_107209</name>
</gene>
<keyword evidence="7 12" id="KW-0798">TonB box</keyword>
<accession>A0A366J9Y8</accession>
<keyword evidence="3 11" id="KW-0813">Transport</keyword>
<dbReference type="GO" id="GO:0044718">
    <property type="term" value="P:siderophore transmembrane transport"/>
    <property type="evidence" value="ECO:0007669"/>
    <property type="project" value="TreeGrafter"/>
</dbReference>
<dbReference type="EMBL" id="QNSE01000007">
    <property type="protein sequence ID" value="RBP83230.1"/>
    <property type="molecule type" value="Genomic_DNA"/>
</dbReference>
<proteinExistence type="inferred from homology"/>
<dbReference type="NCBIfam" id="TIGR01786">
    <property type="entry name" value="TonB-hemlactrns"/>
    <property type="match status" value="1"/>
</dbReference>
<dbReference type="RefSeq" id="WP_113916782.1">
    <property type="nucleotide sequence ID" value="NZ_QNSE01000007.1"/>
</dbReference>
<keyword evidence="10 11" id="KW-0998">Cell outer membrane</keyword>
<dbReference type="AlphaFoldDB" id="A0A366J9Y8"/>
<dbReference type="InterPro" id="IPR039426">
    <property type="entry name" value="TonB-dep_rcpt-like"/>
</dbReference>
<evidence type="ECO:0000256" key="1">
    <source>
        <dbReference type="ARBA" id="ARBA00004571"/>
    </source>
</evidence>
<dbReference type="InterPro" id="IPR036942">
    <property type="entry name" value="Beta-barrel_TonB_sf"/>
</dbReference>
<dbReference type="Pfam" id="PF07715">
    <property type="entry name" value="Plug"/>
    <property type="match status" value="1"/>
</dbReference>
<comment type="subcellular location">
    <subcellularLocation>
        <location evidence="1 11">Cell outer membrane</location>
        <topology evidence="1 11">Multi-pass membrane protein</topology>
    </subcellularLocation>
</comment>
<evidence type="ECO:0000256" key="7">
    <source>
        <dbReference type="ARBA" id="ARBA00023077"/>
    </source>
</evidence>
<keyword evidence="4 11" id="KW-1134">Transmembrane beta strand</keyword>
<feature type="domain" description="TonB-dependent receptor plug" evidence="15">
    <location>
        <begin position="50"/>
        <end position="158"/>
    </location>
</feature>
<reference evidence="16 17" key="1">
    <citation type="submission" date="2018-06" db="EMBL/GenBank/DDBJ databases">
        <title>Genomic Encyclopedia of Type Strains, Phase III (KMG-III): the genomes of soil and plant-associated and newly described type strains.</title>
        <authorList>
            <person name="Whitman W."/>
        </authorList>
    </citation>
    <scope>NUCLEOTIDE SEQUENCE [LARGE SCALE GENOMIC DNA]</scope>
    <source>
        <strain evidence="16 17">CECT 7377</strain>
    </source>
</reference>
<dbReference type="InterPro" id="IPR010949">
    <property type="entry name" value="TonB_Hb/transfer/lactofer_rcpt"/>
</dbReference>
<keyword evidence="17" id="KW-1185">Reference proteome</keyword>
<protein>
    <submittedName>
        <fullName evidence="16">Hemoglobin/transferrin/lactoferrin receptor protein</fullName>
    </submittedName>
</protein>
<evidence type="ECO:0000256" key="13">
    <source>
        <dbReference type="SAM" id="SignalP"/>
    </source>
</evidence>
<evidence type="ECO:0000256" key="11">
    <source>
        <dbReference type="PROSITE-ProRule" id="PRU01360"/>
    </source>
</evidence>
<evidence type="ECO:0000256" key="2">
    <source>
        <dbReference type="ARBA" id="ARBA00008143"/>
    </source>
</evidence>
<dbReference type="InterPro" id="IPR011276">
    <property type="entry name" value="TonB_haem/Hb_rcpt"/>
</dbReference>
<feature type="signal peptide" evidence="13">
    <location>
        <begin position="1"/>
        <end position="25"/>
    </location>
</feature>
<dbReference type="GO" id="GO:0015344">
    <property type="term" value="F:siderophore uptake transmembrane transporter activity"/>
    <property type="evidence" value="ECO:0007669"/>
    <property type="project" value="TreeGrafter"/>
</dbReference>
<comment type="caution">
    <text evidence="16">The sequence shown here is derived from an EMBL/GenBank/DDBJ whole genome shotgun (WGS) entry which is preliminary data.</text>
</comment>
<feature type="domain" description="TonB-dependent receptor-like beta-barrel" evidence="14">
    <location>
        <begin position="230"/>
        <end position="675"/>
    </location>
</feature>
<name>A0A366J9Y8_9GAMM</name>
<dbReference type="CDD" id="cd01347">
    <property type="entry name" value="ligand_gated_channel"/>
    <property type="match status" value="1"/>
</dbReference>
<evidence type="ECO:0000256" key="9">
    <source>
        <dbReference type="ARBA" id="ARBA00023170"/>
    </source>
</evidence>
<sequence>MKKTAIPSSLTILALAIITASPAFSADATEQETQLDTLTIEANSFAKPDNEVGSSVSNIKSDDIEKTLTRNLDDLVRYEPGVEASQDSRFGISSVNIRGLDGDRVKISVDGVAQADAYGPTSTYLRTGRNTVDMDSLESVEIIKGGNVVEGSGALGGVVKYRTKEPSSFLSATGNDTSGSLKAGYKSASDEFSQTLTIANRTGKVESLLVYTNRDGHENENYQGDAGSDQTVGVTRASVDPADTGSNNVLAKVQLQMNDNNRLGVVGEYFHSTSESDLFSESSATDQHSSDDKVIRRRIGFFHENTQTNALYDRLKWQIDYQDTKTTNKTYRSNNNRLVDRFYDEESSSLKADLVKQIDAHQIRYGLNYDKKSLENLNKNTVSGTTTASRFSPVADADIFGLYIEDSWAVTDRLTLVPAIRYDNYKYTTTGDEYIDSWGDNENEALTAQLAADFAINETYSVFGKTGTGFRAPNLDELYYYFANSTPYGSYQITPNPDLEPEESLFIETGIRAQNAYGSAEFTAFYNDYKNFIEQVSLGTSAAFSFGEFTNQNLDHVVIKGVEFKGNLNLSKSIDAIGDGWMLNGAIAYAEGDNLEDNEPLDSISPLSAVVGLGYDAPSEQWGGKLNLTWASGKKKEDITTSNQWLATSDYSLVDLTAYYKPTQNLTFNAGLFNLTDEKYTNWNDIRNLTNTSTNLNRYTRAGRNFGIDATLSF</sequence>
<dbReference type="InterPro" id="IPR000531">
    <property type="entry name" value="Beta-barrel_TonB"/>
</dbReference>
<dbReference type="OrthoDB" id="9764669at2"/>
<dbReference type="GO" id="GO:0009279">
    <property type="term" value="C:cell outer membrane"/>
    <property type="evidence" value="ECO:0007669"/>
    <property type="project" value="UniProtKB-SubCell"/>
</dbReference>
<dbReference type="NCBIfam" id="TIGR01785">
    <property type="entry name" value="TonB-hemin"/>
    <property type="match status" value="1"/>
</dbReference>
<evidence type="ECO:0000313" key="17">
    <source>
        <dbReference type="Proteomes" id="UP000252792"/>
    </source>
</evidence>
<dbReference type="Pfam" id="PF00593">
    <property type="entry name" value="TonB_dep_Rec_b-barrel"/>
    <property type="match status" value="1"/>
</dbReference>
<evidence type="ECO:0000256" key="5">
    <source>
        <dbReference type="ARBA" id="ARBA00022692"/>
    </source>
</evidence>
<comment type="similarity">
    <text evidence="2">Belongs to the TonB-dependent receptor family. Hemoglobin/haptoglobin binding protein subfamily.</text>
</comment>
<keyword evidence="5 11" id="KW-0812">Transmembrane</keyword>
<dbReference type="SUPFAM" id="SSF56935">
    <property type="entry name" value="Porins"/>
    <property type="match status" value="1"/>
</dbReference>
<evidence type="ECO:0000256" key="6">
    <source>
        <dbReference type="ARBA" id="ARBA00022729"/>
    </source>
</evidence>
<keyword evidence="6 13" id="KW-0732">Signal</keyword>
<dbReference type="PANTHER" id="PTHR30069:SF29">
    <property type="entry name" value="HEMOGLOBIN AND HEMOGLOBIN-HAPTOGLOBIN-BINDING PROTEIN 1-RELATED"/>
    <property type="match status" value="1"/>
</dbReference>
<dbReference type="Proteomes" id="UP000252792">
    <property type="component" value="Unassembled WGS sequence"/>
</dbReference>
<dbReference type="Gene3D" id="2.170.130.10">
    <property type="entry name" value="TonB-dependent receptor, plug domain"/>
    <property type="match status" value="1"/>
</dbReference>
<dbReference type="Gene3D" id="2.40.170.20">
    <property type="entry name" value="TonB-dependent receptor, beta-barrel domain"/>
    <property type="match status" value="1"/>
</dbReference>
<evidence type="ECO:0000259" key="15">
    <source>
        <dbReference type="Pfam" id="PF07715"/>
    </source>
</evidence>
<feature type="chain" id="PRO_5017026491" evidence="13">
    <location>
        <begin position="26"/>
        <end position="714"/>
    </location>
</feature>
<evidence type="ECO:0000313" key="16">
    <source>
        <dbReference type="EMBL" id="RBP83230.1"/>
    </source>
</evidence>
<dbReference type="GO" id="GO:0015232">
    <property type="term" value="F:heme transmembrane transporter activity"/>
    <property type="evidence" value="ECO:0007669"/>
    <property type="project" value="InterPro"/>
</dbReference>
<dbReference type="InterPro" id="IPR012910">
    <property type="entry name" value="Plug_dom"/>
</dbReference>
<evidence type="ECO:0000259" key="14">
    <source>
        <dbReference type="Pfam" id="PF00593"/>
    </source>
</evidence>
<organism evidence="16 17">
    <name type="scientific">Marinomonas rhizomae</name>
    <dbReference type="NCBI Taxonomy" id="491948"/>
    <lineage>
        <taxon>Bacteria</taxon>
        <taxon>Pseudomonadati</taxon>
        <taxon>Pseudomonadota</taxon>
        <taxon>Gammaproteobacteria</taxon>
        <taxon>Oceanospirillales</taxon>
        <taxon>Oceanospirillaceae</taxon>
        <taxon>Marinomonas</taxon>
    </lineage>
</organism>
<evidence type="ECO:0000256" key="4">
    <source>
        <dbReference type="ARBA" id="ARBA00022452"/>
    </source>
</evidence>
<keyword evidence="9 16" id="KW-0675">Receptor</keyword>
<evidence type="ECO:0000256" key="8">
    <source>
        <dbReference type="ARBA" id="ARBA00023136"/>
    </source>
</evidence>
<evidence type="ECO:0000256" key="12">
    <source>
        <dbReference type="RuleBase" id="RU003357"/>
    </source>
</evidence>
<evidence type="ECO:0000256" key="10">
    <source>
        <dbReference type="ARBA" id="ARBA00023237"/>
    </source>
</evidence>